<dbReference type="SUPFAM" id="SSF49854">
    <property type="entry name" value="Spermadhesin, CUB domain"/>
    <property type="match status" value="2"/>
</dbReference>
<comment type="caution">
    <text evidence="7">The sequence shown here is derived from an EMBL/GenBank/DDBJ whole genome shotgun (WGS) entry which is preliminary data.</text>
</comment>
<feature type="compositionally biased region" description="Low complexity" evidence="4">
    <location>
        <begin position="370"/>
        <end position="384"/>
    </location>
</feature>
<dbReference type="Proteomes" id="UP001497623">
    <property type="component" value="Unassembled WGS sequence"/>
</dbReference>
<name>A0AAV2QQ73_MEGNR</name>
<reference evidence="7 8" key="1">
    <citation type="submission" date="2024-05" db="EMBL/GenBank/DDBJ databases">
        <authorList>
            <person name="Wallberg A."/>
        </authorList>
    </citation>
    <scope>NUCLEOTIDE SEQUENCE [LARGE SCALE GENOMIC DNA]</scope>
</reference>
<evidence type="ECO:0000256" key="3">
    <source>
        <dbReference type="PROSITE-ProRule" id="PRU00059"/>
    </source>
</evidence>
<evidence type="ECO:0000256" key="1">
    <source>
        <dbReference type="ARBA" id="ARBA00022737"/>
    </source>
</evidence>
<evidence type="ECO:0000313" key="8">
    <source>
        <dbReference type="Proteomes" id="UP001497623"/>
    </source>
</evidence>
<evidence type="ECO:0000256" key="5">
    <source>
        <dbReference type="SAM" id="SignalP"/>
    </source>
</evidence>
<feature type="domain" description="CUB" evidence="6">
    <location>
        <begin position="148"/>
        <end position="257"/>
    </location>
</feature>
<dbReference type="PANTHER" id="PTHR24251:SF37">
    <property type="entry name" value="CUB DOMAIN-CONTAINING PROTEIN"/>
    <property type="match status" value="1"/>
</dbReference>
<dbReference type="PANTHER" id="PTHR24251">
    <property type="entry name" value="OVOCHYMASE-RELATED"/>
    <property type="match status" value="1"/>
</dbReference>
<feature type="domain" description="CUB" evidence="6">
    <location>
        <begin position="33"/>
        <end position="146"/>
    </location>
</feature>
<dbReference type="PROSITE" id="PS01180">
    <property type="entry name" value="CUB"/>
    <property type="match status" value="2"/>
</dbReference>
<dbReference type="AlphaFoldDB" id="A0AAV2QQ73"/>
<keyword evidence="1" id="KW-0677">Repeat</keyword>
<sequence>MDLNTVMVLLTALVLLVAGDRASSLILSPSGSCGGDYNGTSGSIESPNYPGNYPADQDCYWSVTANEYSAITVSFEHFDIDSYNNDYLEIRDGIDSGAPLITRISGSYGDNPDIEEIISTGNSLYVYFHSDYDYQYSGFKLNWITESCVEYIEGTDGELFSLNYPDDYPENVRCWWILNSPDYSVIRVVFEMFSTPDSYDYLEIRDGNESSAPVLVTLSGHLNSIDDIKSTSNSLSLFLYSNNVVQDIGFKLNWFAGSPSCYDCDNYPGTSIYDPTCGEDVYHGRTTPDYVTCYTSIHYDGTNRVERGGTYNDEEDGECFNSGFALSCFCRTYHCNNNLCQHCTNTTTSPTTTTPLYETTTQWWETTTQPPITTATTPWQETTPHSATTNRPPTSVYGLQCFSCFGCNIVDEDTTIETSEDFLSCSTAIALGNDNFVIRGGSLDLYEDGACRHEADGVYVCYCTSNRCNSEAAVDLMSE</sequence>
<comment type="caution">
    <text evidence="3">Lacks conserved residue(s) required for the propagation of feature annotation.</text>
</comment>
<dbReference type="InterPro" id="IPR000859">
    <property type="entry name" value="CUB_dom"/>
</dbReference>
<feature type="region of interest" description="Disordered" evidence="4">
    <location>
        <begin position="370"/>
        <end position="389"/>
    </location>
</feature>
<keyword evidence="8" id="KW-1185">Reference proteome</keyword>
<dbReference type="EMBL" id="CAXKWB010008548">
    <property type="protein sequence ID" value="CAL4091433.1"/>
    <property type="molecule type" value="Genomic_DNA"/>
</dbReference>
<dbReference type="FunFam" id="2.60.120.290:FF:000013">
    <property type="entry name" value="Membrane frizzled-related protein"/>
    <property type="match status" value="1"/>
</dbReference>
<proteinExistence type="predicted"/>
<dbReference type="SMART" id="SM00042">
    <property type="entry name" value="CUB"/>
    <property type="match status" value="2"/>
</dbReference>
<keyword evidence="5" id="KW-0732">Signal</keyword>
<dbReference type="Pfam" id="PF00431">
    <property type="entry name" value="CUB"/>
    <property type="match status" value="2"/>
</dbReference>
<evidence type="ECO:0000313" key="7">
    <source>
        <dbReference type="EMBL" id="CAL4091433.1"/>
    </source>
</evidence>
<gene>
    <name evidence="7" type="ORF">MNOR_LOCUS14340</name>
</gene>
<evidence type="ECO:0000256" key="2">
    <source>
        <dbReference type="ARBA" id="ARBA00023157"/>
    </source>
</evidence>
<feature type="signal peptide" evidence="5">
    <location>
        <begin position="1"/>
        <end position="22"/>
    </location>
</feature>
<organism evidence="7 8">
    <name type="scientific">Meganyctiphanes norvegica</name>
    <name type="common">Northern krill</name>
    <name type="synonym">Thysanopoda norvegica</name>
    <dbReference type="NCBI Taxonomy" id="48144"/>
    <lineage>
        <taxon>Eukaryota</taxon>
        <taxon>Metazoa</taxon>
        <taxon>Ecdysozoa</taxon>
        <taxon>Arthropoda</taxon>
        <taxon>Crustacea</taxon>
        <taxon>Multicrustacea</taxon>
        <taxon>Malacostraca</taxon>
        <taxon>Eumalacostraca</taxon>
        <taxon>Eucarida</taxon>
        <taxon>Euphausiacea</taxon>
        <taxon>Euphausiidae</taxon>
        <taxon>Meganyctiphanes</taxon>
    </lineage>
</organism>
<dbReference type="CDD" id="cd00041">
    <property type="entry name" value="CUB"/>
    <property type="match status" value="2"/>
</dbReference>
<feature type="chain" id="PRO_5043326676" description="CUB domain-containing protein" evidence="5">
    <location>
        <begin position="23"/>
        <end position="479"/>
    </location>
</feature>
<keyword evidence="2" id="KW-1015">Disulfide bond</keyword>
<accession>A0AAV2QQ73</accession>
<evidence type="ECO:0000256" key="4">
    <source>
        <dbReference type="SAM" id="MobiDB-lite"/>
    </source>
</evidence>
<dbReference type="Gene3D" id="2.60.120.290">
    <property type="entry name" value="Spermadhesin, CUB domain"/>
    <property type="match status" value="2"/>
</dbReference>
<protein>
    <recommendedName>
        <fullName evidence="6">CUB domain-containing protein</fullName>
    </recommendedName>
</protein>
<evidence type="ECO:0000259" key="6">
    <source>
        <dbReference type="PROSITE" id="PS01180"/>
    </source>
</evidence>
<dbReference type="InterPro" id="IPR035914">
    <property type="entry name" value="Sperma_CUB_dom_sf"/>
</dbReference>